<dbReference type="AlphaFoldDB" id="A0A6J3KJI3"/>
<dbReference type="GO" id="GO:0070976">
    <property type="term" value="F:TIR domain binding"/>
    <property type="evidence" value="ECO:0007669"/>
    <property type="project" value="InterPro"/>
</dbReference>
<protein>
    <submittedName>
        <fullName evidence="8">Myeloid differentiation primary response protein MyD88</fullName>
    </submittedName>
</protein>
<dbReference type="InterPro" id="IPR017281">
    <property type="entry name" value="Myelin_different_resp_MyD88"/>
</dbReference>
<dbReference type="GO" id="GO:0005737">
    <property type="term" value="C:cytoplasm"/>
    <property type="evidence" value="ECO:0007669"/>
    <property type="project" value="UniProtKB-SubCell"/>
</dbReference>
<dbReference type="GO" id="GO:0002755">
    <property type="term" value="P:MyD88-dependent toll-like receptor signaling pathway"/>
    <property type="evidence" value="ECO:0007669"/>
    <property type="project" value="InterPro"/>
</dbReference>
<dbReference type="SUPFAM" id="SSF52200">
    <property type="entry name" value="Toll/Interleukin receptor TIR domain"/>
    <property type="match status" value="1"/>
</dbReference>
<dbReference type="GO" id="GO:0035325">
    <property type="term" value="F:Toll-like receptor binding"/>
    <property type="evidence" value="ECO:0007669"/>
    <property type="project" value="TreeGrafter"/>
</dbReference>
<evidence type="ECO:0000256" key="2">
    <source>
        <dbReference type="ARBA" id="ARBA00022490"/>
    </source>
</evidence>
<dbReference type="GO" id="GO:0005886">
    <property type="term" value="C:plasma membrane"/>
    <property type="evidence" value="ECO:0007669"/>
    <property type="project" value="TreeGrafter"/>
</dbReference>
<evidence type="ECO:0000256" key="3">
    <source>
        <dbReference type="ARBA" id="ARBA00023198"/>
    </source>
</evidence>
<evidence type="ECO:0000256" key="4">
    <source>
        <dbReference type="SAM" id="MobiDB-lite"/>
    </source>
</evidence>
<reference evidence="8" key="1">
    <citation type="submission" date="2025-08" db="UniProtKB">
        <authorList>
            <consortium name="RefSeq"/>
        </authorList>
    </citation>
    <scope>IDENTIFICATION</scope>
    <source>
        <tissue evidence="8">Muscle</tissue>
    </source>
</reference>
<dbReference type="PANTHER" id="PTHR15079">
    <property type="entry name" value="MYD88"/>
    <property type="match status" value="1"/>
</dbReference>
<evidence type="ECO:0000259" key="6">
    <source>
        <dbReference type="PROSITE" id="PS50104"/>
    </source>
</evidence>
<keyword evidence="7" id="KW-1185">Reference proteome</keyword>
<dbReference type="GO" id="GO:0008063">
    <property type="term" value="P:Toll signaling pathway"/>
    <property type="evidence" value="ECO:0007669"/>
    <property type="project" value="TreeGrafter"/>
</dbReference>
<gene>
    <name evidence="8" type="primary">LOC117235421</name>
</gene>
<dbReference type="InterPro" id="IPR000157">
    <property type="entry name" value="TIR_dom"/>
</dbReference>
<feature type="domain" description="TIR" evidence="6">
    <location>
        <begin position="149"/>
        <end position="280"/>
    </location>
</feature>
<evidence type="ECO:0000313" key="7">
    <source>
        <dbReference type="Proteomes" id="UP000504631"/>
    </source>
</evidence>
<dbReference type="RefSeq" id="XP_033353317.1">
    <property type="nucleotide sequence ID" value="XM_033497426.1"/>
</dbReference>
<dbReference type="Pfam" id="PF13676">
    <property type="entry name" value="TIR_2"/>
    <property type="match status" value="1"/>
</dbReference>
<dbReference type="Gene3D" id="3.40.50.10140">
    <property type="entry name" value="Toll/interleukin-1 receptor homology (TIR) domain"/>
    <property type="match status" value="1"/>
</dbReference>
<dbReference type="GeneID" id="117235421"/>
<proteinExistence type="predicted"/>
<dbReference type="SUPFAM" id="SSF47986">
    <property type="entry name" value="DEATH domain"/>
    <property type="match status" value="1"/>
</dbReference>
<dbReference type="SMART" id="SM00255">
    <property type="entry name" value="TIR"/>
    <property type="match status" value="1"/>
</dbReference>
<dbReference type="PROSITE" id="PS50017">
    <property type="entry name" value="DEATH_DOMAIN"/>
    <property type="match status" value="1"/>
</dbReference>
<dbReference type="GO" id="GO:0034142">
    <property type="term" value="P:toll-like receptor 4 signaling pathway"/>
    <property type="evidence" value="ECO:0007669"/>
    <property type="project" value="TreeGrafter"/>
</dbReference>
<evidence type="ECO:0000256" key="1">
    <source>
        <dbReference type="ARBA" id="ARBA00004496"/>
    </source>
</evidence>
<sequence length="430" mass="49956">MTVELSAVPLVSLSAQSKCVISSLLNPLKILPSENGLPRDWRGLAHVCKLSGEIIPLLTSHPDPTAYILTAWQQQEKDITLKDLQTVLEEIERWDILDDTSKLFEKDGERYLEQLQRSQTSAEVISNDIDEKVLTVDDIHRLKQGLENQYYDAFLLYAAEDVNWATEMLEKLENKYNLKLCVKDRDLIAGVTFEHEAIMTLISERCNRLIVLISNNFLKSPANKFFLSYAQALGIDKRQRKVIPCLYEKCKLPPQLQYMFILDYNRVGLYDFWGKLRDSVQVVNKVEKNTSIVPVKDFSNFDATNENEKDKESTKESFEVQKPRLQNNKEMLNIKENPNIPEFDSVHKLKDNDNSKDNFLQWTKKNFLQWSKKENNRKEYVPISETVSLPSIRNLDTLSTSTELIEKKNKTKFINKYVKRVQLKKILVKS</sequence>
<feature type="compositionally biased region" description="Basic and acidic residues" evidence="4">
    <location>
        <begin position="306"/>
        <end position="322"/>
    </location>
</feature>
<feature type="domain" description="Death" evidence="5">
    <location>
        <begin position="40"/>
        <end position="104"/>
    </location>
</feature>
<accession>A0A6J3KJI3</accession>
<keyword evidence="3" id="KW-0395">Inflammatory response</keyword>
<comment type="subcellular location">
    <subcellularLocation>
        <location evidence="1">Cytoplasm</location>
    </subcellularLocation>
</comment>
<dbReference type="InterPro" id="IPR000488">
    <property type="entry name" value="Death_dom"/>
</dbReference>
<dbReference type="GO" id="GO:0043123">
    <property type="term" value="P:positive regulation of canonical NF-kappaB signal transduction"/>
    <property type="evidence" value="ECO:0007669"/>
    <property type="project" value="InterPro"/>
</dbReference>
<evidence type="ECO:0000259" key="5">
    <source>
        <dbReference type="PROSITE" id="PS50017"/>
    </source>
</evidence>
<dbReference type="PANTHER" id="PTHR15079:SF3">
    <property type="entry name" value="MYELOID DIFFERENTIATION PRIMARY RESPONSE PROTEIN MYD88"/>
    <property type="match status" value="1"/>
</dbReference>
<evidence type="ECO:0000313" key="8">
    <source>
        <dbReference type="RefSeq" id="XP_033353317.1"/>
    </source>
</evidence>
<dbReference type="Gene3D" id="1.10.533.10">
    <property type="entry name" value="Death Domain, Fas"/>
    <property type="match status" value="1"/>
</dbReference>
<dbReference type="InterPro" id="IPR011029">
    <property type="entry name" value="DEATH-like_dom_sf"/>
</dbReference>
<dbReference type="InterPro" id="IPR035897">
    <property type="entry name" value="Toll_tir_struct_dom_sf"/>
</dbReference>
<dbReference type="CTD" id="4615"/>
<dbReference type="KEGG" id="bvk:117235421"/>
<dbReference type="Pfam" id="PF00531">
    <property type="entry name" value="Death"/>
    <property type="match status" value="1"/>
</dbReference>
<dbReference type="GO" id="GO:0050830">
    <property type="term" value="P:defense response to Gram-positive bacterium"/>
    <property type="evidence" value="ECO:0007669"/>
    <property type="project" value="TreeGrafter"/>
</dbReference>
<feature type="region of interest" description="Disordered" evidence="4">
    <location>
        <begin position="303"/>
        <end position="322"/>
    </location>
</feature>
<keyword evidence="2" id="KW-0963">Cytoplasm</keyword>
<dbReference type="PROSITE" id="PS50104">
    <property type="entry name" value="TIR"/>
    <property type="match status" value="1"/>
</dbReference>
<name>A0A6J3KJI3_9HYME</name>
<dbReference type="GO" id="GO:0045087">
    <property type="term" value="P:innate immune response"/>
    <property type="evidence" value="ECO:0007669"/>
    <property type="project" value="TreeGrafter"/>
</dbReference>
<organism evidence="7 8">
    <name type="scientific">Bombus vosnesenskii</name>
    <dbReference type="NCBI Taxonomy" id="207650"/>
    <lineage>
        <taxon>Eukaryota</taxon>
        <taxon>Metazoa</taxon>
        <taxon>Ecdysozoa</taxon>
        <taxon>Arthropoda</taxon>
        <taxon>Hexapoda</taxon>
        <taxon>Insecta</taxon>
        <taxon>Pterygota</taxon>
        <taxon>Neoptera</taxon>
        <taxon>Endopterygota</taxon>
        <taxon>Hymenoptera</taxon>
        <taxon>Apocrita</taxon>
        <taxon>Aculeata</taxon>
        <taxon>Apoidea</taxon>
        <taxon>Anthophila</taxon>
        <taxon>Apidae</taxon>
        <taxon>Bombus</taxon>
        <taxon>Pyrobombus</taxon>
    </lineage>
</organism>
<dbReference type="Proteomes" id="UP000504631">
    <property type="component" value="Unplaced"/>
</dbReference>